<protein>
    <submittedName>
        <fullName evidence="5">Bifunctional protein aas</fullName>
    </submittedName>
</protein>
<name>W9V410_9GAMM</name>
<dbReference type="GO" id="GO:0006654">
    <property type="term" value="P:phosphatidic acid biosynthetic process"/>
    <property type="evidence" value="ECO:0007669"/>
    <property type="project" value="TreeGrafter"/>
</dbReference>
<dbReference type="InterPro" id="IPR002123">
    <property type="entry name" value="Plipid/glycerol_acylTrfase"/>
</dbReference>
<dbReference type="SMART" id="SM00563">
    <property type="entry name" value="PlsC"/>
    <property type="match status" value="1"/>
</dbReference>
<reference evidence="6" key="1">
    <citation type="submission" date="2012-11" db="EMBL/GenBank/DDBJ databases">
        <authorList>
            <person name="Singh A."/>
            <person name="Pinnaka A.K."/>
            <person name="Vaidya B."/>
        </authorList>
    </citation>
    <scope>NUCLEOTIDE SEQUENCE [LARGE SCALE GENOMIC DNA]</scope>
    <source>
        <strain evidence="6">AK23</strain>
    </source>
</reference>
<dbReference type="PATRIC" id="fig|1229521.3.peg.1469"/>
<proteinExistence type="predicted"/>
<comment type="pathway">
    <text evidence="1">Lipid metabolism.</text>
</comment>
<dbReference type="AlphaFoldDB" id="W9V410"/>
<comment type="caution">
    <text evidence="5">The sequence shown here is derived from an EMBL/GenBank/DDBJ whole genome shotgun (WGS) entry which is preliminary data.</text>
</comment>
<dbReference type="GO" id="GO:0003841">
    <property type="term" value="F:1-acylglycerol-3-phosphate O-acyltransferase activity"/>
    <property type="evidence" value="ECO:0007669"/>
    <property type="project" value="TreeGrafter"/>
</dbReference>
<reference evidence="5 6" key="2">
    <citation type="journal article" date="2015" name="Syst. Appl. Microbiol.">
        <title>Nitrincola nitratireducens sp. nov. isolated from a haloalkaline crater lake.</title>
        <authorList>
            <person name="Singh A."/>
            <person name="Vaidya B."/>
            <person name="Tanuku N.R."/>
            <person name="Pinnaka A.K."/>
        </authorList>
    </citation>
    <scope>NUCLEOTIDE SEQUENCE [LARGE SCALE GENOMIC DNA]</scope>
    <source>
        <strain evidence="5 6">AK23</strain>
    </source>
</reference>
<gene>
    <name evidence="5" type="primary">aas_4</name>
    <name evidence="5" type="ORF">D791_01454</name>
</gene>
<dbReference type="Pfam" id="PF01553">
    <property type="entry name" value="Acyltransferase"/>
    <property type="match status" value="1"/>
</dbReference>
<evidence type="ECO:0000256" key="1">
    <source>
        <dbReference type="ARBA" id="ARBA00005189"/>
    </source>
</evidence>
<evidence type="ECO:0000256" key="3">
    <source>
        <dbReference type="ARBA" id="ARBA00023315"/>
    </source>
</evidence>
<evidence type="ECO:0000259" key="4">
    <source>
        <dbReference type="SMART" id="SM00563"/>
    </source>
</evidence>
<dbReference type="CDD" id="cd07989">
    <property type="entry name" value="LPLAT_AGPAT-like"/>
    <property type="match status" value="1"/>
</dbReference>
<dbReference type="PANTHER" id="PTHR10434:SF40">
    <property type="entry name" value="1-ACYL-SN-GLYCEROL-3-PHOSPHATE ACYLTRANSFERASE"/>
    <property type="match status" value="1"/>
</dbReference>
<accession>W9V410</accession>
<keyword evidence="3" id="KW-0012">Acyltransferase</keyword>
<dbReference type="PANTHER" id="PTHR10434">
    <property type="entry name" value="1-ACYL-SN-GLYCEROL-3-PHOSPHATE ACYLTRANSFERASE"/>
    <property type="match status" value="1"/>
</dbReference>
<keyword evidence="2" id="KW-0808">Transferase</keyword>
<organism evidence="5 6">
    <name type="scientific">Nitrincola nitratireducens</name>
    <dbReference type="NCBI Taxonomy" id="1229521"/>
    <lineage>
        <taxon>Bacteria</taxon>
        <taxon>Pseudomonadati</taxon>
        <taxon>Pseudomonadota</taxon>
        <taxon>Gammaproteobacteria</taxon>
        <taxon>Oceanospirillales</taxon>
        <taxon>Oceanospirillaceae</taxon>
        <taxon>Nitrincola</taxon>
    </lineage>
</organism>
<evidence type="ECO:0000313" key="5">
    <source>
        <dbReference type="EMBL" id="EXJ11681.1"/>
    </source>
</evidence>
<dbReference type="STRING" id="1229521.D791_01454"/>
<evidence type="ECO:0000313" key="6">
    <source>
        <dbReference type="Proteomes" id="UP000019464"/>
    </source>
</evidence>
<dbReference type="SUPFAM" id="SSF69593">
    <property type="entry name" value="Glycerol-3-phosphate (1)-acyltransferase"/>
    <property type="match status" value="1"/>
</dbReference>
<keyword evidence="6" id="KW-1185">Reference proteome</keyword>
<sequence length="135" mass="15898">MLKTIMIRRITEYLLRTIFERLFKLTLHQQEGVDFSQPRLLIIANHQSFIDGMLLALYLPIKPVFVVHSDVSANPFFRFFLSKVEFVLVDPAHPMAMKTVIRLIESGRPVVIFPEAYHPDRFLNENIRRPRFCRG</sequence>
<dbReference type="EMBL" id="AONB01000005">
    <property type="protein sequence ID" value="EXJ11681.1"/>
    <property type="molecule type" value="Genomic_DNA"/>
</dbReference>
<dbReference type="Proteomes" id="UP000019464">
    <property type="component" value="Unassembled WGS sequence"/>
</dbReference>
<feature type="domain" description="Phospholipid/glycerol acyltransferase" evidence="4">
    <location>
        <begin position="40"/>
        <end position="133"/>
    </location>
</feature>
<evidence type="ECO:0000256" key="2">
    <source>
        <dbReference type="ARBA" id="ARBA00022679"/>
    </source>
</evidence>